<dbReference type="Proteomes" id="UP001247754">
    <property type="component" value="Unassembled WGS sequence"/>
</dbReference>
<feature type="compositionally biased region" description="Basic and acidic residues" evidence="1">
    <location>
        <begin position="96"/>
        <end position="107"/>
    </location>
</feature>
<evidence type="ECO:0000313" key="4">
    <source>
        <dbReference type="EMBL" id="MDR5655452.1"/>
    </source>
</evidence>
<dbReference type="RefSeq" id="WP_233352083.1">
    <property type="nucleotide sequence ID" value="NZ_JAVKPH010000079.1"/>
</dbReference>
<feature type="signal peptide" evidence="2">
    <location>
        <begin position="1"/>
        <end position="29"/>
    </location>
</feature>
<evidence type="ECO:0000256" key="1">
    <source>
        <dbReference type="SAM" id="MobiDB-lite"/>
    </source>
</evidence>
<feature type="domain" description="PepSY" evidence="3">
    <location>
        <begin position="14"/>
        <end position="92"/>
    </location>
</feature>
<reference evidence="4 5" key="1">
    <citation type="submission" date="2023-09" db="EMBL/GenBank/DDBJ databases">
        <title>Xinfangfangia sedmenti sp. nov., isolated the sedment.</title>
        <authorList>
            <person name="Xu L."/>
        </authorList>
    </citation>
    <scope>NUCLEOTIDE SEQUENCE [LARGE SCALE GENOMIC DNA]</scope>
    <source>
        <strain evidence="4 5">LG-4</strain>
    </source>
</reference>
<evidence type="ECO:0000313" key="5">
    <source>
        <dbReference type="Proteomes" id="UP001247754"/>
    </source>
</evidence>
<feature type="chain" id="PRO_5046235241" evidence="2">
    <location>
        <begin position="30"/>
        <end position="134"/>
    </location>
</feature>
<proteinExistence type="predicted"/>
<feature type="region of interest" description="Disordered" evidence="1">
    <location>
        <begin position="95"/>
        <end position="134"/>
    </location>
</feature>
<evidence type="ECO:0000256" key="2">
    <source>
        <dbReference type="SAM" id="SignalP"/>
    </source>
</evidence>
<organism evidence="4 5">
    <name type="scientific">Ruixingdingia sedimenti</name>
    <dbReference type="NCBI Taxonomy" id="3073604"/>
    <lineage>
        <taxon>Bacteria</taxon>
        <taxon>Pseudomonadati</taxon>
        <taxon>Pseudomonadota</taxon>
        <taxon>Alphaproteobacteria</taxon>
        <taxon>Rhodobacterales</taxon>
        <taxon>Paracoccaceae</taxon>
        <taxon>Ruixingdingia</taxon>
    </lineage>
</organism>
<keyword evidence="2" id="KW-0732">Signal</keyword>
<dbReference type="Pfam" id="PF13670">
    <property type="entry name" value="PepSY_2"/>
    <property type="match status" value="1"/>
</dbReference>
<name>A0ABU1FEX8_9RHOB</name>
<dbReference type="EMBL" id="JAVKPH010000079">
    <property type="protein sequence ID" value="MDR5655452.1"/>
    <property type="molecule type" value="Genomic_DNA"/>
</dbReference>
<gene>
    <name evidence="4" type="ORF">RGD00_22850</name>
</gene>
<dbReference type="InterPro" id="IPR025711">
    <property type="entry name" value="PepSY"/>
</dbReference>
<keyword evidence="5" id="KW-1185">Reference proteome</keyword>
<accession>A0ABU1FEX8</accession>
<protein>
    <submittedName>
        <fullName evidence="4">PepSY domain-containing protein</fullName>
    </submittedName>
</protein>
<sequence>MIVKDIRTMKTLLIAVAALAVLPAAGAMAGDDCHVGHGAWQPREAVMQAVTGLGWHVEKIEADDGCWEVKGRDAQGRRIKAKLDPATLQVVKLRHRDGQQIRERDRGNAPTVAPSAPPSNPLFQNGTPPVVRVN</sequence>
<evidence type="ECO:0000259" key="3">
    <source>
        <dbReference type="Pfam" id="PF13670"/>
    </source>
</evidence>
<comment type="caution">
    <text evidence="4">The sequence shown here is derived from an EMBL/GenBank/DDBJ whole genome shotgun (WGS) entry which is preliminary data.</text>
</comment>